<keyword evidence="3" id="KW-1185">Reference proteome</keyword>
<dbReference type="InterPro" id="IPR037401">
    <property type="entry name" value="SnoaL-like"/>
</dbReference>
<dbReference type="EMBL" id="LFZO01000485">
    <property type="protein sequence ID" value="KXT08149.1"/>
    <property type="molecule type" value="Genomic_DNA"/>
</dbReference>
<protein>
    <recommendedName>
        <fullName evidence="1">SnoaL-like domain-containing protein</fullName>
    </recommendedName>
</protein>
<dbReference type="PANTHER" id="PTHR39598">
    <property type="entry name" value="AUSTINOL SYNTHESIS PROTEIN F-RELATED"/>
    <property type="match status" value="1"/>
</dbReference>
<evidence type="ECO:0000259" key="1">
    <source>
        <dbReference type="Pfam" id="PF12680"/>
    </source>
</evidence>
<name>A0A139I0L4_9PEZI</name>
<dbReference type="Gene3D" id="3.10.450.50">
    <property type="match status" value="1"/>
</dbReference>
<evidence type="ECO:0000313" key="3">
    <source>
        <dbReference type="Proteomes" id="UP000073492"/>
    </source>
</evidence>
<proteinExistence type="predicted"/>
<dbReference type="OrthoDB" id="3758478at2759"/>
<reference evidence="2 3" key="1">
    <citation type="submission" date="2015-07" db="EMBL/GenBank/DDBJ databases">
        <title>Comparative genomics of the Sigatoka disease complex on banana suggests a link between parallel evolutionary changes in Pseudocercospora fijiensis and Pseudocercospora eumusae and increased virulence on the banana host.</title>
        <authorList>
            <person name="Chang T.-C."/>
            <person name="Salvucci A."/>
            <person name="Crous P.W."/>
            <person name="Stergiopoulos I."/>
        </authorList>
    </citation>
    <scope>NUCLEOTIDE SEQUENCE [LARGE SCALE GENOMIC DNA]</scope>
    <source>
        <strain evidence="2 3">CBS 116634</strain>
    </source>
</reference>
<comment type="caution">
    <text evidence="2">The sequence shown here is derived from an EMBL/GenBank/DDBJ whole genome shotgun (WGS) entry which is preliminary data.</text>
</comment>
<dbReference type="PANTHER" id="PTHR39598:SF1">
    <property type="entry name" value="AUSTINOID BIOSYNTHESIS CLUSTERS PROTEIN F-RELATED"/>
    <property type="match status" value="1"/>
</dbReference>
<sequence length="162" mass="18964">MTKEIRQGFRVAASMSTPQSPQRQALECLVQAFNRMDIDAIFSLRHEDCMRIILPASMGHRPQNNTTYRAQLEQLRPIFQNFRLTVHDIVEDVESRKICAHLNARADTAAGEYVNEYMWTLEFNEATQIIKWSEFVDTGVNRDFWPMLEQAMQSHRQSQTRD</sequence>
<accession>A0A139I0L4</accession>
<dbReference type="Pfam" id="PF12680">
    <property type="entry name" value="SnoaL_2"/>
    <property type="match status" value="1"/>
</dbReference>
<dbReference type="STRING" id="113226.A0A139I0L4"/>
<dbReference type="InterPro" id="IPR032710">
    <property type="entry name" value="NTF2-like_dom_sf"/>
</dbReference>
<gene>
    <name evidence="2" type="ORF">AC579_245</name>
</gene>
<dbReference type="SUPFAM" id="SSF54427">
    <property type="entry name" value="NTF2-like"/>
    <property type="match status" value="1"/>
</dbReference>
<dbReference type="AlphaFoldDB" id="A0A139I0L4"/>
<feature type="domain" description="SnoaL-like" evidence="1">
    <location>
        <begin position="29"/>
        <end position="129"/>
    </location>
</feature>
<organism evidence="2 3">
    <name type="scientific">Pseudocercospora musae</name>
    <dbReference type="NCBI Taxonomy" id="113226"/>
    <lineage>
        <taxon>Eukaryota</taxon>
        <taxon>Fungi</taxon>
        <taxon>Dikarya</taxon>
        <taxon>Ascomycota</taxon>
        <taxon>Pezizomycotina</taxon>
        <taxon>Dothideomycetes</taxon>
        <taxon>Dothideomycetidae</taxon>
        <taxon>Mycosphaerellales</taxon>
        <taxon>Mycosphaerellaceae</taxon>
        <taxon>Pseudocercospora</taxon>
    </lineage>
</organism>
<dbReference type="InterPro" id="IPR050977">
    <property type="entry name" value="Fungal_Meroterpenoid_Isomerase"/>
</dbReference>
<dbReference type="Proteomes" id="UP000073492">
    <property type="component" value="Unassembled WGS sequence"/>
</dbReference>
<evidence type="ECO:0000313" key="2">
    <source>
        <dbReference type="EMBL" id="KXT08149.1"/>
    </source>
</evidence>